<evidence type="ECO:0000313" key="2">
    <source>
        <dbReference type="Proteomes" id="UP000887013"/>
    </source>
</evidence>
<accession>A0A8X6P3Y7</accession>
<keyword evidence="2" id="KW-1185">Reference proteome</keyword>
<name>A0A8X6P3Y7_NEPPI</name>
<evidence type="ECO:0000313" key="1">
    <source>
        <dbReference type="EMBL" id="GFT46208.1"/>
    </source>
</evidence>
<gene>
    <name evidence="1" type="ORF">NPIL_412171</name>
</gene>
<dbReference type="EMBL" id="BMAW01111087">
    <property type="protein sequence ID" value="GFT46208.1"/>
    <property type="molecule type" value="Genomic_DNA"/>
</dbReference>
<dbReference type="Proteomes" id="UP000887013">
    <property type="component" value="Unassembled WGS sequence"/>
</dbReference>
<sequence>MTHSEIIKIINNIEKDWIDKILETRRCHTILCLGKLEEEFYKESIDLKAISVLKNQLVDKFNRLAACQEGILNEFLKIEDGEEAYNLDAEAAEEYRDRYLSAMADIDSKFGKLFW</sequence>
<comment type="caution">
    <text evidence="1">The sequence shown here is derived from an EMBL/GenBank/DDBJ whole genome shotgun (WGS) entry which is preliminary data.</text>
</comment>
<organism evidence="1 2">
    <name type="scientific">Nephila pilipes</name>
    <name type="common">Giant wood spider</name>
    <name type="synonym">Nephila maculata</name>
    <dbReference type="NCBI Taxonomy" id="299642"/>
    <lineage>
        <taxon>Eukaryota</taxon>
        <taxon>Metazoa</taxon>
        <taxon>Ecdysozoa</taxon>
        <taxon>Arthropoda</taxon>
        <taxon>Chelicerata</taxon>
        <taxon>Arachnida</taxon>
        <taxon>Araneae</taxon>
        <taxon>Araneomorphae</taxon>
        <taxon>Entelegynae</taxon>
        <taxon>Araneoidea</taxon>
        <taxon>Nephilidae</taxon>
        <taxon>Nephila</taxon>
    </lineage>
</organism>
<protein>
    <submittedName>
        <fullName evidence="1">Uncharacterized protein</fullName>
    </submittedName>
</protein>
<proteinExistence type="predicted"/>
<dbReference type="AlphaFoldDB" id="A0A8X6P3Y7"/>
<reference evidence="1" key="1">
    <citation type="submission" date="2020-08" db="EMBL/GenBank/DDBJ databases">
        <title>Multicomponent nature underlies the extraordinary mechanical properties of spider dragline silk.</title>
        <authorList>
            <person name="Kono N."/>
            <person name="Nakamura H."/>
            <person name="Mori M."/>
            <person name="Yoshida Y."/>
            <person name="Ohtoshi R."/>
            <person name="Malay A.D."/>
            <person name="Moran D.A.P."/>
            <person name="Tomita M."/>
            <person name="Numata K."/>
            <person name="Arakawa K."/>
        </authorList>
    </citation>
    <scope>NUCLEOTIDE SEQUENCE</scope>
</reference>